<dbReference type="GO" id="GO:0008289">
    <property type="term" value="F:lipid binding"/>
    <property type="evidence" value="ECO:0007669"/>
    <property type="project" value="TreeGrafter"/>
</dbReference>
<evidence type="ECO:0000256" key="3">
    <source>
        <dbReference type="SAM" id="Coils"/>
    </source>
</evidence>
<dbReference type="Pfam" id="PF13805">
    <property type="entry name" value="Pil1"/>
    <property type="match status" value="1"/>
</dbReference>
<dbReference type="Gene3D" id="1.20.1270.60">
    <property type="entry name" value="Arfaptin homology (AH) domain/BAR domain"/>
    <property type="match status" value="1"/>
</dbReference>
<dbReference type="GO" id="GO:0036286">
    <property type="term" value="C:eisosome filament"/>
    <property type="evidence" value="ECO:0007669"/>
    <property type="project" value="TreeGrafter"/>
</dbReference>
<feature type="region of interest" description="Disordered" evidence="4">
    <location>
        <begin position="396"/>
        <end position="417"/>
    </location>
</feature>
<sequence length="737" mass="81422">MVLELHVWGPAFGLSSIEPECIATIAYCQRVIPRGEWSLVAEHNPTIGTTESLPILFDDDVATASGFEDIVAYLRNHPSVTNDLDVNLSSRQQTDRTAFITFLQSTATPLIDLSLYVSAENYNTITSSAYTAILPWYANYTVPPKRRDLARARTAHMGLSSLDVDTTAEEGFAPGRGTASSEYEAAKRAAGIPTESQPNAMSIGRGKGLGGLLGGQVYAARFRLDALSGELLDPLSDLLGKHDYLFRGDKPSSLDCLAFGYLSLLYYPPVPQAWLRETLQTKYPRIVAYIGRLHENLFRSEQVSSADIWSVSAGVKKTPRSTSLPWTARSGTLASSTLAGAKEILGNIPGLSMFSQRKNVIVSEPLASSKRIRSELPSALFINTLLGVTTVMRQSRAPTASQIQSPPPPSSSTKSGRFFGKANIGHTFRHKSAGAFGPDLAKKLSQLVKMEKNVMRSMELVSRERMEVAQQLSIWGEACDDDVSDVTDKLGVLIYEIGELEDQYVDRYDQYRVTIKSIRNIEASVQPSRDRKQKITDQIAQLKYKEPNSPKIVVLEQELVRAEAESLVAEAQLSNITREKLKAAFTYQFDAMREHCEKLAIIAGYGKHLLELVDDTPVTPGETRQAYDGYEASKAIIQDCEDALTNWVSQNASVSSKLSQRSRTLSQRRRNQNRNMGEGVDLSGQDQALDRESGLWIPAEQHQGNGYDDREDLDDDVNSTIASEHQRGREDERIVAA</sequence>
<dbReference type="RefSeq" id="XP_018391212.1">
    <property type="nucleotide sequence ID" value="XM_018535400.1"/>
</dbReference>
<name>A0A177E2U9_ALTAL</name>
<comment type="similarity">
    <text evidence="1">Belongs to the metaxin family.</text>
</comment>
<dbReference type="CDD" id="cd03193">
    <property type="entry name" value="GST_C_Metaxin"/>
    <property type="match status" value="1"/>
</dbReference>
<feature type="domain" description="Metaxin glutathione S-transferase" evidence="6">
    <location>
        <begin position="232"/>
        <end position="292"/>
    </location>
</feature>
<dbReference type="GeneID" id="29120994"/>
<evidence type="ECO:0000313" key="7">
    <source>
        <dbReference type="EMBL" id="OAG25791.1"/>
    </source>
</evidence>
<reference evidence="7 8" key="1">
    <citation type="submission" date="2016-05" db="EMBL/GenBank/DDBJ databases">
        <title>Comparative analysis of secretome profiles of manganese(II)-oxidizing ascomycete fungi.</title>
        <authorList>
            <consortium name="DOE Joint Genome Institute"/>
            <person name="Zeiner C.A."/>
            <person name="Purvine S.O."/>
            <person name="Zink E.M."/>
            <person name="Wu S."/>
            <person name="Pasa-Tolic L."/>
            <person name="Chaput D.L."/>
            <person name="Haridas S."/>
            <person name="Grigoriev I.V."/>
            <person name="Santelli C.M."/>
            <person name="Hansel C.M."/>
        </authorList>
    </citation>
    <scope>NUCLEOTIDE SEQUENCE [LARGE SCALE GENOMIC DNA]</scope>
    <source>
        <strain evidence="7 8">SRC1lrK2f</strain>
    </source>
</reference>
<dbReference type="FunFam" id="1.20.1270.60:FF:000005">
    <property type="entry name" value="Sphingolipid long chain base-responsive pil1"/>
    <property type="match status" value="1"/>
</dbReference>
<dbReference type="InterPro" id="IPR033468">
    <property type="entry name" value="Metaxin_GST"/>
</dbReference>
<dbReference type="InterPro" id="IPR027267">
    <property type="entry name" value="AH/BAR_dom_sf"/>
</dbReference>
<evidence type="ECO:0000313" key="8">
    <source>
        <dbReference type="Proteomes" id="UP000077248"/>
    </source>
</evidence>
<dbReference type="SUPFAM" id="SSF47616">
    <property type="entry name" value="GST C-terminal domain-like"/>
    <property type="match status" value="1"/>
</dbReference>
<dbReference type="InterPro" id="IPR019564">
    <property type="entry name" value="Sam37/metaxin_N"/>
</dbReference>
<dbReference type="InterPro" id="IPR028245">
    <property type="entry name" value="PIL1/LSP1"/>
</dbReference>
<keyword evidence="3" id="KW-0175">Coiled coil</keyword>
<feature type="domain" description="Mitochondrial outer membrane transport complex Sam37/metaxin N-terminal" evidence="5">
    <location>
        <begin position="21"/>
        <end position="147"/>
    </location>
</feature>
<gene>
    <name evidence="7" type="ORF">CC77DRAFT_951837</name>
</gene>
<evidence type="ECO:0000256" key="4">
    <source>
        <dbReference type="SAM" id="MobiDB-lite"/>
    </source>
</evidence>
<protein>
    <submittedName>
        <fullName evidence="7">Uncharacterized protein</fullName>
    </submittedName>
</protein>
<dbReference type="Pfam" id="PF10568">
    <property type="entry name" value="Tom37"/>
    <property type="match status" value="1"/>
</dbReference>
<dbReference type="PANTHER" id="PTHR31962:SF1">
    <property type="entry name" value="SPHINGOLIPID LONG CHAIN BASE-RESPONSIVE PROTEIN PIL1"/>
    <property type="match status" value="1"/>
</dbReference>
<evidence type="ECO:0000256" key="2">
    <source>
        <dbReference type="ARBA" id="ARBA00022553"/>
    </source>
</evidence>
<dbReference type="VEuPathDB" id="FungiDB:CC77DRAFT_951837"/>
<dbReference type="Proteomes" id="UP000077248">
    <property type="component" value="Unassembled WGS sequence"/>
</dbReference>
<dbReference type="InterPro" id="IPR036282">
    <property type="entry name" value="Glutathione-S-Trfase_C_sf"/>
</dbReference>
<dbReference type="GO" id="GO:0001401">
    <property type="term" value="C:SAM complex"/>
    <property type="evidence" value="ECO:0007669"/>
    <property type="project" value="InterPro"/>
</dbReference>
<dbReference type="EMBL" id="KV441469">
    <property type="protein sequence ID" value="OAG25791.1"/>
    <property type="molecule type" value="Genomic_DNA"/>
</dbReference>
<dbReference type="AlphaFoldDB" id="A0A177E2U9"/>
<proteinExistence type="inferred from homology"/>
<dbReference type="GO" id="GO:0006897">
    <property type="term" value="P:endocytosis"/>
    <property type="evidence" value="ECO:0007669"/>
    <property type="project" value="TreeGrafter"/>
</dbReference>
<dbReference type="Pfam" id="PF17171">
    <property type="entry name" value="GST_C_6"/>
    <property type="match status" value="1"/>
</dbReference>
<accession>A0A177E2U9</accession>
<keyword evidence="8" id="KW-1185">Reference proteome</keyword>
<keyword evidence="2" id="KW-0597">Phosphoprotein</keyword>
<organism evidence="7 8">
    <name type="scientific">Alternaria alternata</name>
    <name type="common">Alternaria rot fungus</name>
    <name type="synonym">Torula alternata</name>
    <dbReference type="NCBI Taxonomy" id="5599"/>
    <lineage>
        <taxon>Eukaryota</taxon>
        <taxon>Fungi</taxon>
        <taxon>Dikarya</taxon>
        <taxon>Ascomycota</taxon>
        <taxon>Pezizomycotina</taxon>
        <taxon>Dothideomycetes</taxon>
        <taxon>Pleosporomycetidae</taxon>
        <taxon>Pleosporales</taxon>
        <taxon>Pleosporineae</taxon>
        <taxon>Pleosporaceae</taxon>
        <taxon>Alternaria</taxon>
        <taxon>Alternaria sect. Alternaria</taxon>
        <taxon>Alternaria alternata complex</taxon>
    </lineage>
</organism>
<dbReference type="OMA" id="ATIAYCH"/>
<evidence type="ECO:0000259" key="6">
    <source>
        <dbReference type="Pfam" id="PF17171"/>
    </source>
</evidence>
<dbReference type="STRING" id="5599.A0A177E2U9"/>
<evidence type="ECO:0000256" key="1">
    <source>
        <dbReference type="ARBA" id="ARBA00009170"/>
    </source>
</evidence>
<feature type="region of interest" description="Disordered" evidence="4">
    <location>
        <begin position="658"/>
        <end position="737"/>
    </location>
</feature>
<feature type="coiled-coil region" evidence="3">
    <location>
        <begin position="552"/>
        <end position="579"/>
    </location>
</feature>
<dbReference type="GO" id="GO:0005886">
    <property type="term" value="C:plasma membrane"/>
    <property type="evidence" value="ECO:0007669"/>
    <property type="project" value="TreeGrafter"/>
</dbReference>
<dbReference type="GO" id="GO:0070941">
    <property type="term" value="P:eisosome assembly"/>
    <property type="evidence" value="ECO:0007669"/>
    <property type="project" value="TreeGrafter"/>
</dbReference>
<evidence type="ECO:0000259" key="5">
    <source>
        <dbReference type="Pfam" id="PF10568"/>
    </source>
</evidence>
<dbReference type="KEGG" id="aalt:CC77DRAFT_951837"/>
<feature type="compositionally biased region" description="Basic and acidic residues" evidence="4">
    <location>
        <begin position="724"/>
        <end position="737"/>
    </location>
</feature>
<dbReference type="PANTHER" id="PTHR31962">
    <property type="entry name" value="SPHINGOLIPID LONG CHAIN BASE-RESPONSIVE PROTEIN PIL1"/>
    <property type="match status" value="1"/>
</dbReference>